<dbReference type="GO" id="GO:0003968">
    <property type="term" value="F:RNA-directed RNA polymerase activity"/>
    <property type="evidence" value="ECO:0007669"/>
    <property type="project" value="UniProtKB-KW"/>
</dbReference>
<dbReference type="GO" id="GO:0000166">
    <property type="term" value="F:nucleotide binding"/>
    <property type="evidence" value="ECO:0007669"/>
    <property type="project" value="UniProtKB-KW"/>
</dbReference>
<feature type="binding site" evidence="9">
    <location>
        <position position="313"/>
    </location>
    <ligand>
        <name>Mg(2+)</name>
        <dbReference type="ChEBI" id="CHEBI:18420"/>
        <label>2</label>
    </ligand>
</feature>
<dbReference type="GO" id="GO:0039694">
    <property type="term" value="P:viral RNA genome replication"/>
    <property type="evidence" value="ECO:0007669"/>
    <property type="project" value="InterPro"/>
</dbReference>
<evidence type="ECO:0000256" key="6">
    <source>
        <dbReference type="ARBA" id="ARBA00022953"/>
    </source>
</evidence>
<comment type="cofactor">
    <cofactor evidence="9">
        <name>Mg(2+)</name>
        <dbReference type="ChEBI" id="CHEBI:18420"/>
    </cofactor>
    <text evidence="9">Binds 2 Mg(2+) per subunit.</text>
</comment>
<organism evidence="11">
    <name type="scientific">Leviviridae sp</name>
    <dbReference type="NCBI Taxonomy" id="2027243"/>
    <lineage>
        <taxon>Viruses</taxon>
        <taxon>Riboviria</taxon>
        <taxon>Orthornavirae</taxon>
        <taxon>Lenarviricota</taxon>
        <taxon>Leviviricetes</taxon>
        <taxon>Norzivirales</taxon>
        <taxon>Fiersviridae</taxon>
    </lineage>
</organism>
<keyword evidence="4" id="KW-0548">Nucleotidyltransferase</keyword>
<evidence type="ECO:0000256" key="5">
    <source>
        <dbReference type="ARBA" id="ARBA00022741"/>
    </source>
</evidence>
<dbReference type="InterPro" id="IPR005093">
    <property type="entry name" value="RNArep_beta"/>
</dbReference>
<keyword evidence="9" id="KW-0479">Metal-binding</keyword>
<accession>A0A514D1K4</accession>
<dbReference type="EC" id="2.7.7.48" evidence="1"/>
<dbReference type="InterPro" id="IPR043502">
    <property type="entry name" value="DNA/RNA_pol_sf"/>
</dbReference>
<feature type="binding site" evidence="9">
    <location>
        <position position="410"/>
    </location>
    <ligand>
        <name>Mg(2+)</name>
        <dbReference type="ChEBI" id="CHEBI:18420"/>
        <label>2</label>
    </ligand>
</feature>
<feature type="binding site" evidence="9">
    <location>
        <position position="411"/>
    </location>
    <ligand>
        <name>Mg(2+)</name>
        <dbReference type="ChEBI" id="CHEBI:18420"/>
        <label>2</label>
    </ligand>
</feature>
<evidence type="ECO:0000256" key="7">
    <source>
        <dbReference type="ARBA" id="ARBA00030248"/>
    </source>
</evidence>
<sequence length="597" mass="67166">MKSLMLLAREIFADAEIWCHVSTSRDYKTVTARCENEGLSFLTITLPKFCDDFQIALDTGFCSPSLFAGFKRKGSTPEFLGGLLDLIFRRDDGRLLEVPSIDAIRFIRQICLAFGKINLPCSDARVNSAIIKYLECEQGVKRYDRSFLLSRKAFMRMSTILWGQLLSNCDKAVYTKSVYPKHGPGATADRLVGNNKWNQRVWPARLEREFPMAEYAFSSYSEFLTHSPSISFLEPGAEIPVRVITVPKTLKTPRIIAIEPTAMQYSQQAILQCLVNEIRYDDNASNFVEFVSQGHNQALAQLGSSDSSLATLDLSEASDRVSNQHVRALLANYGTLFRAVDACRSRKADVPGHGVIRLSKFASMGSALCFPFEALTFCTVIFLGIQKALNRPLTKNDISSFYGRVRVYGDDIIIPVEYVDPVVAELESFGFLVNRNKSFWNGKFRESCGKEYYDGHDVSISRVRRVLPLHRSDAQEIVSCVSLRNQLYLAGLWRTARYLDSLLERLIPFPNGLDTSPGLVRTCSLGYASERQHPTLHKPLVRAMMVVPRKRKSPLSGSGALAKCLMPERFEPFSSDHLQFAGRPTAVDIKHRWLAPF</sequence>
<evidence type="ECO:0000256" key="4">
    <source>
        <dbReference type="ARBA" id="ARBA00022695"/>
    </source>
</evidence>
<dbReference type="InterPro" id="IPR007096">
    <property type="entry name" value="RNA-dir_Rpol_cat_phage"/>
</dbReference>
<keyword evidence="2 11" id="KW-0696">RNA-directed RNA polymerase</keyword>
<keyword evidence="6" id="KW-0693">Viral RNA replication</keyword>
<feature type="domain" description="RdRp catalytic" evidence="10">
    <location>
        <begin position="298"/>
        <end position="442"/>
    </location>
</feature>
<gene>
    <name evidence="11" type="ORF">H4BulkLitter24313_000004</name>
</gene>
<evidence type="ECO:0000256" key="8">
    <source>
        <dbReference type="ARBA" id="ARBA00048744"/>
    </source>
</evidence>
<keyword evidence="3" id="KW-0808">Transferase</keyword>
<evidence type="ECO:0000256" key="2">
    <source>
        <dbReference type="ARBA" id="ARBA00022484"/>
    </source>
</evidence>
<proteinExistence type="predicted"/>
<evidence type="ECO:0000256" key="1">
    <source>
        <dbReference type="ARBA" id="ARBA00012494"/>
    </source>
</evidence>
<protein>
    <recommendedName>
        <fullName evidence="1">RNA-directed RNA polymerase</fullName>
        <ecNumber evidence="1">2.7.7.48</ecNumber>
    </recommendedName>
    <alternativeName>
        <fullName evidence="7">RNA replicase beta chain</fullName>
    </alternativeName>
</protein>
<keyword evidence="5" id="KW-0547">Nucleotide-binding</keyword>
<evidence type="ECO:0000259" key="10">
    <source>
        <dbReference type="PROSITE" id="PS50522"/>
    </source>
</evidence>
<comment type="catalytic activity">
    <reaction evidence="8">
        <text>RNA(n) + a ribonucleoside 5'-triphosphate = RNA(n+1) + diphosphate</text>
        <dbReference type="Rhea" id="RHEA:21248"/>
        <dbReference type="Rhea" id="RHEA-COMP:14527"/>
        <dbReference type="Rhea" id="RHEA-COMP:17342"/>
        <dbReference type="ChEBI" id="CHEBI:33019"/>
        <dbReference type="ChEBI" id="CHEBI:61557"/>
        <dbReference type="ChEBI" id="CHEBI:140395"/>
        <dbReference type="EC" id="2.7.7.48"/>
    </reaction>
</comment>
<keyword evidence="9" id="KW-0460">Magnesium</keyword>
<dbReference type="EMBL" id="MN033403">
    <property type="protein sequence ID" value="QDH87489.1"/>
    <property type="molecule type" value="Genomic_RNA"/>
</dbReference>
<evidence type="ECO:0000256" key="3">
    <source>
        <dbReference type="ARBA" id="ARBA00022679"/>
    </source>
</evidence>
<dbReference type="PROSITE" id="PS50522">
    <property type="entry name" value="RDRP_PHAGE"/>
    <property type="match status" value="1"/>
</dbReference>
<evidence type="ECO:0000313" key="11">
    <source>
        <dbReference type="EMBL" id="QDH87489.1"/>
    </source>
</evidence>
<reference evidence="11" key="1">
    <citation type="submission" date="2019-05" db="EMBL/GenBank/DDBJ databases">
        <title>Metatranscriptomic reconstruction reveals RNA viruses with the potential to shape carbon cycling in soil.</title>
        <authorList>
            <person name="Starr E.P."/>
            <person name="Nuccio E."/>
            <person name="Pett-Ridge J."/>
            <person name="Banfield J.F."/>
            <person name="Firestone M.K."/>
        </authorList>
    </citation>
    <scope>NUCLEOTIDE SEQUENCE</scope>
    <source>
        <strain evidence="11">H4_Bulk_Litter_24_scaffold_313</strain>
    </source>
</reference>
<dbReference type="Pfam" id="PF03431">
    <property type="entry name" value="RNA_replicase_B"/>
    <property type="match status" value="1"/>
</dbReference>
<dbReference type="GO" id="GO:0046872">
    <property type="term" value="F:metal ion binding"/>
    <property type="evidence" value="ECO:0007669"/>
    <property type="project" value="UniProtKB-KW"/>
</dbReference>
<dbReference type="SUPFAM" id="SSF56672">
    <property type="entry name" value="DNA/RNA polymerases"/>
    <property type="match status" value="1"/>
</dbReference>
<evidence type="ECO:0000256" key="9">
    <source>
        <dbReference type="PIRSR" id="PIRSR605093-1"/>
    </source>
</evidence>
<name>A0A514D1K4_9VIRU</name>